<dbReference type="PANTHER" id="PTHR10110">
    <property type="entry name" value="SODIUM/HYDROGEN EXCHANGER"/>
    <property type="match status" value="1"/>
</dbReference>
<feature type="signal peptide" evidence="11">
    <location>
        <begin position="1"/>
        <end position="23"/>
    </location>
</feature>
<evidence type="ECO:0000256" key="7">
    <source>
        <dbReference type="ARBA" id="ARBA00023065"/>
    </source>
</evidence>
<evidence type="ECO:0000256" key="2">
    <source>
        <dbReference type="ARBA" id="ARBA00022448"/>
    </source>
</evidence>
<dbReference type="GO" id="GO:0005886">
    <property type="term" value="C:plasma membrane"/>
    <property type="evidence" value="ECO:0007669"/>
    <property type="project" value="UniProtKB-SubCell"/>
</dbReference>
<evidence type="ECO:0000259" key="12">
    <source>
        <dbReference type="PROSITE" id="PS51144"/>
    </source>
</evidence>
<feature type="transmembrane region" description="Helical" evidence="10">
    <location>
        <begin position="555"/>
        <end position="578"/>
    </location>
</feature>
<comment type="subcellular location">
    <subcellularLocation>
        <location evidence="1">Cell membrane</location>
        <topology evidence="1">Multi-pass membrane protein</topology>
    </subcellularLocation>
</comment>
<feature type="transmembrane region" description="Helical" evidence="10">
    <location>
        <begin position="527"/>
        <end position="549"/>
    </location>
</feature>
<proteinExistence type="predicted"/>
<dbReference type="InterPro" id="IPR001148">
    <property type="entry name" value="CA_dom"/>
</dbReference>
<evidence type="ECO:0000256" key="5">
    <source>
        <dbReference type="ARBA" id="ARBA00022989"/>
    </source>
</evidence>
<feature type="chain" id="PRO_5030665785" description="Alpha-carbonic anhydrase domain-containing protein" evidence="11">
    <location>
        <begin position="24"/>
        <end position="1376"/>
    </location>
</feature>
<keyword evidence="5 10" id="KW-1133">Transmembrane helix</keyword>
<feature type="transmembrane region" description="Helical" evidence="10">
    <location>
        <begin position="661"/>
        <end position="679"/>
    </location>
</feature>
<dbReference type="GO" id="GO:0015386">
    <property type="term" value="F:potassium:proton antiporter activity"/>
    <property type="evidence" value="ECO:0007669"/>
    <property type="project" value="TreeGrafter"/>
</dbReference>
<keyword evidence="7" id="KW-0406">Ion transport</keyword>
<keyword evidence="6" id="KW-0915">Sodium</keyword>
<feature type="transmembrane region" description="Helical" evidence="10">
    <location>
        <begin position="715"/>
        <end position="734"/>
    </location>
</feature>
<dbReference type="GO" id="GO:0015385">
    <property type="term" value="F:sodium:proton antiporter activity"/>
    <property type="evidence" value="ECO:0007669"/>
    <property type="project" value="InterPro"/>
</dbReference>
<feature type="transmembrane region" description="Helical" evidence="10">
    <location>
        <begin position="590"/>
        <end position="610"/>
    </location>
</feature>
<protein>
    <recommendedName>
        <fullName evidence="12">Alpha-carbonic anhydrase domain-containing protein</fullName>
    </recommendedName>
</protein>
<gene>
    <name evidence="13" type="ORF">ALAG00032_LOCUS3623</name>
</gene>
<feature type="transmembrane region" description="Helical" evidence="10">
    <location>
        <begin position="826"/>
        <end position="852"/>
    </location>
</feature>
<dbReference type="InterPro" id="IPR006153">
    <property type="entry name" value="Cation/H_exchanger_TM"/>
</dbReference>
<feature type="transmembrane region" description="Helical" evidence="10">
    <location>
        <begin position="786"/>
        <end position="806"/>
    </location>
</feature>
<keyword evidence="9" id="KW-0739">Sodium transport</keyword>
<feature type="transmembrane region" description="Helical" evidence="10">
    <location>
        <begin position="630"/>
        <end position="649"/>
    </location>
</feature>
<name>A0A7S3NIQ1_9STRA</name>
<keyword evidence="4 10" id="KW-0812">Transmembrane</keyword>
<evidence type="ECO:0000256" key="6">
    <source>
        <dbReference type="ARBA" id="ARBA00023053"/>
    </source>
</evidence>
<accession>A0A7S3NIQ1</accession>
<dbReference type="PROSITE" id="PS51144">
    <property type="entry name" value="ALPHA_CA_2"/>
    <property type="match status" value="1"/>
</dbReference>
<evidence type="ECO:0000256" key="1">
    <source>
        <dbReference type="ARBA" id="ARBA00004651"/>
    </source>
</evidence>
<dbReference type="PANTHER" id="PTHR10110:SF86">
    <property type="entry name" value="SODIUM_HYDROGEN EXCHANGER 7"/>
    <property type="match status" value="1"/>
</dbReference>
<feature type="domain" description="Alpha-carbonic anhydrase" evidence="12">
    <location>
        <begin position="88"/>
        <end position="457"/>
    </location>
</feature>
<dbReference type="SUPFAM" id="SSF51069">
    <property type="entry name" value="Carbonic anhydrase"/>
    <property type="match status" value="1"/>
</dbReference>
<evidence type="ECO:0000256" key="3">
    <source>
        <dbReference type="ARBA" id="ARBA00022475"/>
    </source>
</evidence>
<keyword evidence="3" id="KW-1003">Cell membrane</keyword>
<keyword evidence="11" id="KW-0732">Signal</keyword>
<dbReference type="Gene3D" id="3.10.200.10">
    <property type="entry name" value="Alpha carbonic anhydrase"/>
    <property type="match status" value="1"/>
</dbReference>
<evidence type="ECO:0000256" key="4">
    <source>
        <dbReference type="ARBA" id="ARBA00022692"/>
    </source>
</evidence>
<sequence length="1376" mass="152786">MKMKFRNALVIILLCALIIAIQAEERIVQLVNNYRNVQDMTERRALYRSNMASGSCLVNCIEGEDSVACFSASSPSSTSRIDEEGNEHHWSYADQGAWWKWHDALRHEENECLALVQDKSELHEDALDGGSRYLGESPISIDPSIAIPLDTQGGIITVTTTTTTPTTTTTTETKTETHYSVGIWLSESFKEERPLTVKNNGHALIVEVCGENAFDCKATANFGSFPKALRKSLSDDESMTNQTYYLKEIYFHWGDDNSKGAEHIVCNSVLAGEAQFLFELVNFDDSDDDGSRYVILSILLKADGAHKNEAFAPIFDVVHTSSSIAEDDHHNEDNNRRLAEEESHHVTGVLKHVNESAPSAGYINLHELLPETYETKYYTYAGSLTSPPCSHSTTWFVFEDAVPIAEFQLDQIRESLTVVHEHPSHSHSYQAVLYPFVAIAMGTLTQHLISRFAPSLPYTMIVMIEGFLLDLLASINNEGRLNSLQESLRMWSNIDGHLLLYAFLPALLFGDVMSLNTHVFEKVFWQAVLLAGPGVLLGAAGTGLFIKYILPYDWSFSMCMTLGSVLAATDPVAVVALLKAVGASAKLTMVITGESLLNDGTAMVLFTIFFDVARSDPYSAIDVVEFFARMVFVSALLGTFIGGIACYWMQKASSRHSESDIIVQLAISLCCAYLSFFLGESTIKTSGILTTVASGLILAWRVWPVIVDHSAMEHVWHAIEYLGNTLIFSLAGVLTRRACFSRAINRREYFYLFILYFGVVIIRGVMMLLAYPLLTRLSDYGATPRECAFMVWGGLRGAVGLALAVFVNQVLQDNNDEDDNEAGERFLFFVAGIALLTLVINAPSSGAILRLLKLVGIGLEERDLIKSVRARLSIIAQKAYAEACLRFDHDAVESIDTISALACLKNTPAATPVLLLKKTHATKQLLLVMAKIAAKDDRSRLKRGLGAMYIATHLGENAPNLKSMKLRLEHANEDDYTADDPATVREMVQLLRNSEYGTTYCHESMHRGYEVEALEEKYREFEIQGIKCDPKHLSLLREAFLRVLKSAYWDMIEDGELPRRAAATLALLHSVEAAIDDVSKGPLNDYIYLKPTVEKDIGNSVMDSIFEGIDKCLPSWFDADNELHYEINYRQHEIVYYALRAFVAAHHRAQIKIAQFFGGGDDLSVVSPTSPVTAIDVEAAEESFVQSKSIRCESRTFLDTVEEVKVVLESAREVHGAVHYLENVSPKLKAIVKSNIISEFVIEAQHESVHTLIGQGILTQVEAEAILEDLHADEQKVKATRRARTHLIAKLAVDEKFQASNRRRSAIAHTLVHDKSTHNMQQDINEMQRAAQLVGQLDKSSASASSLLPSKQKSSNDSIALAVNFDGDDETKQLQT</sequence>
<dbReference type="InterPro" id="IPR036398">
    <property type="entry name" value="CA_dom_sf"/>
</dbReference>
<keyword evidence="8 10" id="KW-0472">Membrane</keyword>
<dbReference type="EMBL" id="HBIJ01005134">
    <property type="protein sequence ID" value="CAE0362882.1"/>
    <property type="molecule type" value="Transcribed_RNA"/>
</dbReference>
<feature type="transmembrane region" description="Helical" evidence="10">
    <location>
        <begin position="749"/>
        <end position="774"/>
    </location>
</feature>
<keyword evidence="2" id="KW-0813">Transport</keyword>
<reference evidence="13" key="1">
    <citation type="submission" date="2021-01" db="EMBL/GenBank/DDBJ databases">
        <authorList>
            <person name="Corre E."/>
            <person name="Pelletier E."/>
            <person name="Niang G."/>
            <person name="Scheremetjew M."/>
            <person name="Finn R."/>
            <person name="Kale V."/>
            <person name="Holt S."/>
            <person name="Cochrane G."/>
            <person name="Meng A."/>
            <person name="Brown T."/>
            <person name="Cohen L."/>
        </authorList>
    </citation>
    <scope>NUCLEOTIDE SEQUENCE</scope>
    <source>
        <strain evidence="13">CCMP1510</strain>
    </source>
</reference>
<evidence type="ECO:0000256" key="8">
    <source>
        <dbReference type="ARBA" id="ARBA00023136"/>
    </source>
</evidence>
<dbReference type="Pfam" id="PF00194">
    <property type="entry name" value="Carb_anhydrase"/>
    <property type="match status" value="2"/>
</dbReference>
<dbReference type="InterPro" id="IPR018422">
    <property type="entry name" value="Cation/H_exchanger_CPA1"/>
</dbReference>
<dbReference type="Pfam" id="PF00999">
    <property type="entry name" value="Na_H_Exchanger"/>
    <property type="match status" value="1"/>
</dbReference>
<dbReference type="GO" id="GO:0098719">
    <property type="term" value="P:sodium ion import across plasma membrane"/>
    <property type="evidence" value="ECO:0007669"/>
    <property type="project" value="TreeGrafter"/>
</dbReference>
<feature type="transmembrane region" description="Helical" evidence="10">
    <location>
        <begin position="496"/>
        <end position="515"/>
    </location>
</feature>
<organism evidence="13">
    <name type="scientific">Aureoumbra lagunensis</name>
    <dbReference type="NCBI Taxonomy" id="44058"/>
    <lineage>
        <taxon>Eukaryota</taxon>
        <taxon>Sar</taxon>
        <taxon>Stramenopiles</taxon>
        <taxon>Ochrophyta</taxon>
        <taxon>Pelagophyceae</taxon>
        <taxon>Pelagomonadales</taxon>
        <taxon>Aureoumbra</taxon>
    </lineage>
</organism>
<evidence type="ECO:0000256" key="9">
    <source>
        <dbReference type="ARBA" id="ARBA00023201"/>
    </source>
</evidence>
<dbReference type="Gene3D" id="6.10.140.1330">
    <property type="match status" value="1"/>
</dbReference>
<dbReference type="SMART" id="SM01057">
    <property type="entry name" value="Carb_anhydrase"/>
    <property type="match status" value="1"/>
</dbReference>
<evidence type="ECO:0000256" key="11">
    <source>
        <dbReference type="SAM" id="SignalP"/>
    </source>
</evidence>
<evidence type="ECO:0000256" key="10">
    <source>
        <dbReference type="SAM" id="Phobius"/>
    </source>
</evidence>
<dbReference type="GO" id="GO:0051453">
    <property type="term" value="P:regulation of intracellular pH"/>
    <property type="evidence" value="ECO:0007669"/>
    <property type="project" value="TreeGrafter"/>
</dbReference>
<evidence type="ECO:0000313" key="13">
    <source>
        <dbReference type="EMBL" id="CAE0362882.1"/>
    </source>
</evidence>